<evidence type="ECO:0008006" key="4">
    <source>
        <dbReference type="Google" id="ProtNLM"/>
    </source>
</evidence>
<feature type="chain" id="PRO_5046567677" description="DUF2059 domain-containing protein" evidence="1">
    <location>
        <begin position="20"/>
        <end position="136"/>
    </location>
</feature>
<reference evidence="2 3" key="1">
    <citation type="submission" date="2023-04" db="EMBL/GenBank/DDBJ databases">
        <title>Complete genome sequence of Alisedimentitalea scapharcae.</title>
        <authorList>
            <person name="Rong J.-C."/>
            <person name="Yi M.-L."/>
            <person name="Zhao Q."/>
        </authorList>
    </citation>
    <scope>NUCLEOTIDE SEQUENCE [LARGE SCALE GENOMIC DNA]</scope>
    <source>
        <strain evidence="2 3">KCTC 42119</strain>
    </source>
</reference>
<accession>A0ABZ2XM27</accession>
<dbReference type="EMBL" id="CP123584">
    <property type="protein sequence ID" value="WZK87136.1"/>
    <property type="molecule type" value="Genomic_DNA"/>
</dbReference>
<keyword evidence="3" id="KW-1185">Reference proteome</keyword>
<gene>
    <name evidence="2" type="ORF">QEZ52_10865</name>
</gene>
<dbReference type="Proteomes" id="UP001623232">
    <property type="component" value="Chromosome"/>
</dbReference>
<keyword evidence="1" id="KW-0732">Signal</keyword>
<evidence type="ECO:0000256" key="1">
    <source>
        <dbReference type="SAM" id="SignalP"/>
    </source>
</evidence>
<name>A0ABZ2XM27_9RHOB</name>
<proteinExistence type="predicted"/>
<feature type="signal peptide" evidence="1">
    <location>
        <begin position="1"/>
        <end position="19"/>
    </location>
</feature>
<protein>
    <recommendedName>
        <fullName evidence="4">DUF2059 domain-containing protein</fullName>
    </recommendedName>
</protein>
<evidence type="ECO:0000313" key="2">
    <source>
        <dbReference type="EMBL" id="WZK87136.1"/>
    </source>
</evidence>
<sequence>MMRYVFALVVMVLSGPALAENGSFASYQDLRHQLDPLVKSRQMAAVLTLFGGSDEMTPEELKRLDEQVLSLYKQDFTQVQLINRVDLANGWRQEMLGYWVGYQYIYVYMLLQQLPDELRAVQFKFNSDFERIFSNF</sequence>
<organism evidence="2 3">
    <name type="scientific">Aliisedimentitalea scapharcae</name>
    <dbReference type="NCBI Taxonomy" id="1524259"/>
    <lineage>
        <taxon>Bacteria</taxon>
        <taxon>Pseudomonadati</taxon>
        <taxon>Pseudomonadota</taxon>
        <taxon>Alphaproteobacteria</taxon>
        <taxon>Rhodobacterales</taxon>
        <taxon>Roseobacteraceae</taxon>
        <taxon>Aliisedimentitalea</taxon>
    </lineage>
</organism>
<evidence type="ECO:0000313" key="3">
    <source>
        <dbReference type="Proteomes" id="UP001623232"/>
    </source>
</evidence>
<dbReference type="RefSeq" id="WP_406644366.1">
    <property type="nucleotide sequence ID" value="NZ_CP123584.1"/>
</dbReference>